<dbReference type="SUPFAM" id="SSF46785">
    <property type="entry name" value="Winged helix' DNA-binding domain"/>
    <property type="match status" value="1"/>
</dbReference>
<keyword evidence="4" id="KW-1185">Reference proteome</keyword>
<evidence type="ECO:0000259" key="2">
    <source>
        <dbReference type="PROSITE" id="PS50995"/>
    </source>
</evidence>
<dbReference type="InterPro" id="IPR000835">
    <property type="entry name" value="HTH_MarR-typ"/>
</dbReference>
<feature type="region of interest" description="Disordered" evidence="1">
    <location>
        <begin position="1"/>
        <end position="34"/>
    </location>
</feature>
<evidence type="ECO:0000313" key="4">
    <source>
        <dbReference type="Proteomes" id="UP000677126"/>
    </source>
</evidence>
<dbReference type="InterPro" id="IPR036390">
    <property type="entry name" value="WH_DNA-bd_sf"/>
</dbReference>
<proteinExistence type="predicted"/>
<dbReference type="Proteomes" id="UP000677126">
    <property type="component" value="Chromosome"/>
</dbReference>
<accession>A0ABX8E5S4</accession>
<gene>
    <name evidence="3" type="ORF">HT578_07585</name>
</gene>
<dbReference type="PROSITE" id="PS50995">
    <property type="entry name" value="HTH_MARR_2"/>
    <property type="match status" value="1"/>
</dbReference>
<feature type="compositionally biased region" description="Basic and acidic residues" evidence="1">
    <location>
        <begin position="14"/>
        <end position="23"/>
    </location>
</feature>
<dbReference type="PANTHER" id="PTHR33164">
    <property type="entry name" value="TRANSCRIPTIONAL REGULATOR, MARR FAMILY"/>
    <property type="match status" value="1"/>
</dbReference>
<feature type="compositionally biased region" description="Basic residues" evidence="1">
    <location>
        <begin position="1"/>
        <end position="13"/>
    </location>
</feature>
<evidence type="ECO:0000256" key="1">
    <source>
        <dbReference type="SAM" id="MobiDB-lite"/>
    </source>
</evidence>
<organism evidence="3 4">
    <name type="scientific">Novosphingobium decolorationis</name>
    <dbReference type="NCBI Taxonomy" id="2698673"/>
    <lineage>
        <taxon>Bacteria</taxon>
        <taxon>Pseudomonadati</taxon>
        <taxon>Pseudomonadota</taxon>
        <taxon>Alphaproteobacteria</taxon>
        <taxon>Sphingomonadales</taxon>
        <taxon>Sphingomonadaceae</taxon>
        <taxon>Novosphingobium</taxon>
    </lineage>
</organism>
<feature type="domain" description="HTH marR-type" evidence="2">
    <location>
        <begin position="1"/>
        <end position="171"/>
    </location>
</feature>
<dbReference type="Pfam" id="PF12802">
    <property type="entry name" value="MarR_2"/>
    <property type="match status" value="1"/>
</dbReference>
<dbReference type="InterPro" id="IPR039422">
    <property type="entry name" value="MarR/SlyA-like"/>
</dbReference>
<dbReference type="PRINTS" id="PR00598">
    <property type="entry name" value="HTHMARR"/>
</dbReference>
<dbReference type="Gene3D" id="1.10.10.10">
    <property type="entry name" value="Winged helix-like DNA-binding domain superfamily/Winged helix DNA-binding domain"/>
    <property type="match status" value="1"/>
</dbReference>
<dbReference type="InterPro" id="IPR036388">
    <property type="entry name" value="WH-like_DNA-bd_sf"/>
</dbReference>
<reference evidence="3 4" key="1">
    <citation type="journal article" date="2021" name="Int. J. Syst. Evol. Microbiol.">
        <title>Novosphingobium decolorationis sp. nov., an aniline blue-decolourizing bacterium isolated from East Pacific sediment.</title>
        <authorList>
            <person name="Chen X."/>
            <person name="Dong B."/>
            <person name="Chen T."/>
            <person name="Ren N."/>
            <person name="Wang J."/>
            <person name="Xu Y."/>
            <person name="Yang J."/>
            <person name="Zhu S."/>
            <person name="Chen J."/>
        </authorList>
    </citation>
    <scope>NUCLEOTIDE SEQUENCE [LARGE SCALE GENOMIC DNA]</scope>
    <source>
        <strain evidence="3 4">502str22</strain>
    </source>
</reference>
<sequence>MRRLARFARRAKHERVGTNEPKSETPGAAARTGGHGDLDSILGFHIRLAHGAVYRHFTETFTDLGLTQKQVSVLWTVAEQPGLFQADLGQQLQMDRATTTEIINRLAARDLLRREPSPLDRRKSSLHLQPEGERVLEEARTSILAHETWLKERFTDAEVATLIGLLTRIHSLPPSD</sequence>
<dbReference type="SMART" id="SM00347">
    <property type="entry name" value="HTH_MARR"/>
    <property type="match status" value="1"/>
</dbReference>
<dbReference type="PANTHER" id="PTHR33164:SF43">
    <property type="entry name" value="HTH-TYPE TRANSCRIPTIONAL REPRESSOR YETL"/>
    <property type="match status" value="1"/>
</dbReference>
<dbReference type="EMBL" id="CP054856">
    <property type="protein sequence ID" value="QVM83570.1"/>
    <property type="molecule type" value="Genomic_DNA"/>
</dbReference>
<name>A0ABX8E5S4_9SPHN</name>
<evidence type="ECO:0000313" key="3">
    <source>
        <dbReference type="EMBL" id="QVM83570.1"/>
    </source>
</evidence>
<protein>
    <submittedName>
        <fullName evidence="3">MarR family transcriptional regulator</fullName>
    </submittedName>
</protein>